<dbReference type="Pfam" id="PF00117">
    <property type="entry name" value="GATase"/>
    <property type="match status" value="1"/>
</dbReference>
<accession>A0ABQ2EJG1</accession>
<comment type="caution">
    <text evidence="3">The sequence shown here is derived from an EMBL/GenBank/DDBJ whole genome shotgun (WGS) entry which is preliminary data.</text>
</comment>
<reference evidence="4" key="1">
    <citation type="journal article" date="2019" name="Int. J. Syst. Evol. Microbiol.">
        <title>The Global Catalogue of Microorganisms (GCM) 10K type strain sequencing project: providing services to taxonomists for standard genome sequencing and annotation.</title>
        <authorList>
            <consortium name="The Broad Institute Genomics Platform"/>
            <consortium name="The Broad Institute Genome Sequencing Center for Infectious Disease"/>
            <person name="Wu L."/>
            <person name="Ma J."/>
        </authorList>
    </citation>
    <scope>NUCLEOTIDE SEQUENCE [LARGE SCALE GENOMIC DNA]</scope>
    <source>
        <strain evidence="4">CGMCC 1.8985</strain>
    </source>
</reference>
<sequence length="192" mass="20853">MLLMIDNYDSFTFNLVQYLQVLGAEVEVVRNDALTVDDIVHRAPSHIVISPGPCTPNEAGVSLEVIERLGATTPILGVCLGHQAIGQAYGGRVVRAGRIMHGKTSPIRHSGGGVFTGLPDGFDATRYHSLVVEQASLPDCLEVTAWTENEDGSREEIMGLRHREHPVQGVQFHPESILSQHGHALLKSFLDA</sequence>
<dbReference type="PRINTS" id="PR00096">
    <property type="entry name" value="GATASE"/>
</dbReference>
<dbReference type="Proteomes" id="UP000599009">
    <property type="component" value="Unassembled WGS sequence"/>
</dbReference>
<evidence type="ECO:0000256" key="1">
    <source>
        <dbReference type="ARBA" id="ARBA00022962"/>
    </source>
</evidence>
<dbReference type="SUPFAM" id="SSF52317">
    <property type="entry name" value="Class I glutamine amidotransferase-like"/>
    <property type="match status" value="1"/>
</dbReference>
<keyword evidence="4" id="KW-1185">Reference proteome</keyword>
<dbReference type="InterPro" id="IPR006221">
    <property type="entry name" value="TrpG/PapA_dom"/>
</dbReference>
<dbReference type="InterPro" id="IPR029062">
    <property type="entry name" value="Class_I_gatase-like"/>
</dbReference>
<dbReference type="InterPro" id="IPR050472">
    <property type="entry name" value="Anth_synth/Amidotransfase"/>
</dbReference>
<protein>
    <submittedName>
        <fullName evidence="3">Glutamine amidotransferase</fullName>
    </submittedName>
</protein>
<keyword evidence="1 3" id="KW-0315">Glutamine amidotransferase</keyword>
<evidence type="ECO:0000259" key="2">
    <source>
        <dbReference type="Pfam" id="PF00117"/>
    </source>
</evidence>
<organism evidence="3 4">
    <name type="scientific">Luteimonas terricola</name>
    <dbReference type="NCBI Taxonomy" id="645597"/>
    <lineage>
        <taxon>Bacteria</taxon>
        <taxon>Pseudomonadati</taxon>
        <taxon>Pseudomonadota</taxon>
        <taxon>Gammaproteobacteria</taxon>
        <taxon>Lysobacterales</taxon>
        <taxon>Lysobacteraceae</taxon>
        <taxon>Luteimonas</taxon>
    </lineage>
</organism>
<gene>
    <name evidence="3" type="primary">trpG</name>
    <name evidence="3" type="ORF">GCM10011394_23590</name>
</gene>
<dbReference type="PANTHER" id="PTHR43418">
    <property type="entry name" value="MULTIFUNCTIONAL TRYPTOPHAN BIOSYNTHESIS PROTEIN-RELATED"/>
    <property type="match status" value="1"/>
</dbReference>
<dbReference type="PRINTS" id="PR00097">
    <property type="entry name" value="ANTSNTHASEII"/>
</dbReference>
<dbReference type="RefSeq" id="WP_132986729.1">
    <property type="nucleotide sequence ID" value="NZ_BMME01000001.1"/>
</dbReference>
<dbReference type="PANTHER" id="PTHR43418:SF4">
    <property type="entry name" value="MULTIFUNCTIONAL TRYPTOPHAN BIOSYNTHESIS PROTEIN"/>
    <property type="match status" value="1"/>
</dbReference>
<dbReference type="PROSITE" id="PS51273">
    <property type="entry name" value="GATASE_TYPE_1"/>
    <property type="match status" value="1"/>
</dbReference>
<dbReference type="PRINTS" id="PR00099">
    <property type="entry name" value="CPSGATASE"/>
</dbReference>
<dbReference type="CDD" id="cd01743">
    <property type="entry name" value="GATase1_Anthranilate_Synthase"/>
    <property type="match status" value="1"/>
</dbReference>
<evidence type="ECO:0000313" key="4">
    <source>
        <dbReference type="Proteomes" id="UP000599009"/>
    </source>
</evidence>
<dbReference type="EMBL" id="BMME01000001">
    <property type="protein sequence ID" value="GGK13572.1"/>
    <property type="molecule type" value="Genomic_DNA"/>
</dbReference>
<dbReference type="NCBIfam" id="TIGR00566">
    <property type="entry name" value="trpG_papA"/>
    <property type="match status" value="1"/>
</dbReference>
<proteinExistence type="predicted"/>
<evidence type="ECO:0000313" key="3">
    <source>
        <dbReference type="EMBL" id="GGK13572.1"/>
    </source>
</evidence>
<feature type="domain" description="Glutamine amidotransferase" evidence="2">
    <location>
        <begin position="3"/>
        <end position="190"/>
    </location>
</feature>
<name>A0ABQ2EJG1_9GAMM</name>
<dbReference type="InterPro" id="IPR017926">
    <property type="entry name" value="GATASE"/>
</dbReference>
<dbReference type="Gene3D" id="3.40.50.880">
    <property type="match status" value="1"/>
</dbReference>